<feature type="transmembrane region" description="Helical" evidence="1">
    <location>
        <begin position="185"/>
        <end position="206"/>
    </location>
</feature>
<accession>A0A0F9RPA3</accession>
<keyword evidence="1" id="KW-0812">Transmembrane</keyword>
<feature type="transmembrane region" description="Helical" evidence="1">
    <location>
        <begin position="95"/>
        <end position="113"/>
    </location>
</feature>
<dbReference type="GO" id="GO:1902201">
    <property type="term" value="P:negative regulation of bacterial-type flagellum-dependent cell motility"/>
    <property type="evidence" value="ECO:0007669"/>
    <property type="project" value="TreeGrafter"/>
</dbReference>
<dbReference type="FunFam" id="3.30.70.270:FF:000001">
    <property type="entry name" value="Diguanylate cyclase domain protein"/>
    <property type="match status" value="1"/>
</dbReference>
<feature type="transmembrane region" description="Helical" evidence="1">
    <location>
        <begin position="6"/>
        <end position="26"/>
    </location>
</feature>
<feature type="transmembrane region" description="Helical" evidence="1">
    <location>
        <begin position="119"/>
        <end position="136"/>
    </location>
</feature>
<dbReference type="AlphaFoldDB" id="A0A0F9RPA3"/>
<dbReference type="EMBL" id="LAZR01000765">
    <property type="protein sequence ID" value="KKN58355.1"/>
    <property type="molecule type" value="Genomic_DNA"/>
</dbReference>
<feature type="transmembrane region" description="Helical" evidence="1">
    <location>
        <begin position="148"/>
        <end position="173"/>
    </location>
</feature>
<dbReference type="InterPro" id="IPR000160">
    <property type="entry name" value="GGDEF_dom"/>
</dbReference>
<dbReference type="SUPFAM" id="SSF55073">
    <property type="entry name" value="Nucleotide cyclase"/>
    <property type="match status" value="1"/>
</dbReference>
<evidence type="ECO:0000259" key="2">
    <source>
        <dbReference type="PROSITE" id="PS50887"/>
    </source>
</evidence>
<feature type="transmembrane region" description="Helical" evidence="1">
    <location>
        <begin position="62"/>
        <end position="83"/>
    </location>
</feature>
<dbReference type="PANTHER" id="PTHR45138:SF9">
    <property type="entry name" value="DIGUANYLATE CYCLASE DGCM-RELATED"/>
    <property type="match status" value="1"/>
</dbReference>
<dbReference type="CDD" id="cd01949">
    <property type="entry name" value="GGDEF"/>
    <property type="match status" value="1"/>
</dbReference>
<evidence type="ECO:0000313" key="3">
    <source>
        <dbReference type="EMBL" id="KKN58355.1"/>
    </source>
</evidence>
<sequence>MFHLPTVIFLSFILNLLISLFFLSIYKYKKQTSFLLFGLACATFALAEILACLRLYIDFPLITHYLASISMIMSPLLIIIGLYKYKNMQNISLMPLYCIFGFSGLLLLAIYPFEAAKMLTSLVIAGLFIYTAYLIKSMSFVAKAQKKALITCFLVHSGVMFLNVIFLLIPVLSSSIQDVATPLQIVLISHLLLATLSALILPFLLFSNSEYTLSNLANTDSLTQLFNRRGFFNNAKETLKQPNNSDKNVSVIILDIDFFKRVNDKYGHDTGDQAIKWIAQHIKEQFIDEGICARIGGEEFAILLPDYSLRAAKEYAEHLRENISKHPFYYQNSHINLSVSAGVSSALNGKMSVKDLLSLADKRLYLAKETGRDKVVSFDEKNLLMQC</sequence>
<protein>
    <recommendedName>
        <fullName evidence="2">GGDEF domain-containing protein</fullName>
    </recommendedName>
</protein>
<proteinExistence type="predicted"/>
<dbReference type="Pfam" id="PF00990">
    <property type="entry name" value="GGDEF"/>
    <property type="match status" value="1"/>
</dbReference>
<dbReference type="InterPro" id="IPR029787">
    <property type="entry name" value="Nucleotide_cyclase"/>
</dbReference>
<dbReference type="Gene3D" id="3.30.70.270">
    <property type="match status" value="1"/>
</dbReference>
<gene>
    <name evidence="3" type="ORF">LCGC14_0552900</name>
</gene>
<dbReference type="GO" id="GO:0052621">
    <property type="term" value="F:diguanylate cyclase activity"/>
    <property type="evidence" value="ECO:0007669"/>
    <property type="project" value="TreeGrafter"/>
</dbReference>
<dbReference type="InterPro" id="IPR050469">
    <property type="entry name" value="Diguanylate_Cyclase"/>
</dbReference>
<keyword evidence="1" id="KW-0472">Membrane</keyword>
<name>A0A0F9RPA3_9ZZZZ</name>
<dbReference type="PROSITE" id="PS50887">
    <property type="entry name" value="GGDEF"/>
    <property type="match status" value="1"/>
</dbReference>
<feature type="transmembrane region" description="Helical" evidence="1">
    <location>
        <begin position="33"/>
        <end position="56"/>
    </location>
</feature>
<comment type="caution">
    <text evidence="3">The sequence shown here is derived from an EMBL/GenBank/DDBJ whole genome shotgun (WGS) entry which is preliminary data.</text>
</comment>
<dbReference type="SMART" id="SM00267">
    <property type="entry name" value="GGDEF"/>
    <property type="match status" value="1"/>
</dbReference>
<organism evidence="3">
    <name type="scientific">marine sediment metagenome</name>
    <dbReference type="NCBI Taxonomy" id="412755"/>
    <lineage>
        <taxon>unclassified sequences</taxon>
        <taxon>metagenomes</taxon>
        <taxon>ecological metagenomes</taxon>
    </lineage>
</organism>
<dbReference type="NCBIfam" id="TIGR00254">
    <property type="entry name" value="GGDEF"/>
    <property type="match status" value="1"/>
</dbReference>
<dbReference type="GO" id="GO:0005886">
    <property type="term" value="C:plasma membrane"/>
    <property type="evidence" value="ECO:0007669"/>
    <property type="project" value="TreeGrafter"/>
</dbReference>
<evidence type="ECO:0000256" key="1">
    <source>
        <dbReference type="SAM" id="Phobius"/>
    </source>
</evidence>
<feature type="domain" description="GGDEF" evidence="2">
    <location>
        <begin position="247"/>
        <end position="380"/>
    </location>
</feature>
<dbReference type="PANTHER" id="PTHR45138">
    <property type="entry name" value="REGULATORY COMPONENTS OF SENSORY TRANSDUCTION SYSTEM"/>
    <property type="match status" value="1"/>
</dbReference>
<reference evidence="3" key="1">
    <citation type="journal article" date="2015" name="Nature">
        <title>Complex archaea that bridge the gap between prokaryotes and eukaryotes.</title>
        <authorList>
            <person name="Spang A."/>
            <person name="Saw J.H."/>
            <person name="Jorgensen S.L."/>
            <person name="Zaremba-Niedzwiedzka K."/>
            <person name="Martijn J."/>
            <person name="Lind A.E."/>
            <person name="van Eijk R."/>
            <person name="Schleper C."/>
            <person name="Guy L."/>
            <person name="Ettema T.J."/>
        </authorList>
    </citation>
    <scope>NUCLEOTIDE SEQUENCE</scope>
</reference>
<keyword evidence="1" id="KW-1133">Transmembrane helix</keyword>
<dbReference type="GO" id="GO:0043709">
    <property type="term" value="P:cell adhesion involved in single-species biofilm formation"/>
    <property type="evidence" value="ECO:0007669"/>
    <property type="project" value="TreeGrafter"/>
</dbReference>
<dbReference type="InterPro" id="IPR043128">
    <property type="entry name" value="Rev_trsase/Diguanyl_cyclase"/>
</dbReference>